<evidence type="ECO:0000313" key="3">
    <source>
        <dbReference type="Proteomes" id="UP000281431"/>
    </source>
</evidence>
<comment type="caution">
    <text evidence="2">The sequence shown here is derived from an EMBL/GenBank/DDBJ whole genome shotgun (WGS) entry which is preliminary data.</text>
</comment>
<accession>A0A3N6MAS7</accession>
<dbReference type="AlphaFoldDB" id="A0A3N6MAS7"/>
<dbReference type="OrthoDB" id="174131at2157"/>
<proteinExistence type="predicted"/>
<dbReference type="InterPro" id="IPR011991">
    <property type="entry name" value="ArsR-like_HTH"/>
</dbReference>
<dbReference type="InterPro" id="IPR036388">
    <property type="entry name" value="WH-like_DNA-bd_sf"/>
</dbReference>
<evidence type="ECO:0000256" key="1">
    <source>
        <dbReference type="SAM" id="MobiDB-lite"/>
    </source>
</evidence>
<dbReference type="SUPFAM" id="SSF46785">
    <property type="entry name" value="Winged helix' DNA-binding domain"/>
    <property type="match status" value="1"/>
</dbReference>
<dbReference type="Proteomes" id="UP000281431">
    <property type="component" value="Unassembled WGS sequence"/>
</dbReference>
<name>A0A3N6MAS7_NATCH</name>
<evidence type="ECO:0000313" key="2">
    <source>
        <dbReference type="EMBL" id="RQG99607.1"/>
    </source>
</evidence>
<dbReference type="InterPro" id="IPR036390">
    <property type="entry name" value="WH_DNA-bd_sf"/>
</dbReference>
<sequence>MTTIDPDSRDIIRAIEGHDGGASTTEIRRETGLDNSSVRYRFQKLEELGLIETERDPTATPEGVAPITIAKLTGDGREEIQKGLIVESKRQRATIEPVDNAESIKELEDELEQLRDRVDLLQSNQNWIGPRIEELVENQEE</sequence>
<dbReference type="Pfam" id="PF12840">
    <property type="entry name" value="HTH_20"/>
    <property type="match status" value="1"/>
</dbReference>
<gene>
    <name evidence="2" type="ORF">EA472_13140</name>
</gene>
<protein>
    <submittedName>
        <fullName evidence="2">MarR family transcriptional regulator</fullName>
    </submittedName>
</protein>
<dbReference type="Gene3D" id="1.10.10.10">
    <property type="entry name" value="Winged helix-like DNA-binding domain superfamily/Winged helix DNA-binding domain"/>
    <property type="match status" value="1"/>
</dbReference>
<keyword evidence="3" id="KW-1185">Reference proteome</keyword>
<feature type="region of interest" description="Disordered" evidence="1">
    <location>
        <begin position="1"/>
        <end position="30"/>
    </location>
</feature>
<reference evidence="2 3" key="1">
    <citation type="submission" date="2018-10" db="EMBL/GenBank/DDBJ databases">
        <title>Natrarchaeobius chitinivorans gen. nov., sp. nov., and Natrarchaeobius haloalkaliphilus sp. nov., alkaliphilic, chitin-utilizing haloarchaea from hypersaline alkaline lakes.</title>
        <authorList>
            <person name="Sorokin D.Y."/>
            <person name="Elcheninov A.G."/>
            <person name="Kostrikina N.A."/>
            <person name="Bale N.J."/>
            <person name="Sinninghe Damste J.S."/>
            <person name="Khijniak T.V."/>
            <person name="Kublanov I.V."/>
            <person name="Toshchakov S.V."/>
        </authorList>
    </citation>
    <scope>NUCLEOTIDE SEQUENCE [LARGE SCALE GENOMIC DNA]</scope>
    <source>
        <strain evidence="2 3">AArcht7</strain>
    </source>
</reference>
<organism evidence="2 3">
    <name type="scientific">Natrarchaeobius chitinivorans</name>
    <dbReference type="NCBI Taxonomy" id="1679083"/>
    <lineage>
        <taxon>Archaea</taxon>
        <taxon>Methanobacteriati</taxon>
        <taxon>Methanobacteriota</taxon>
        <taxon>Stenosarchaea group</taxon>
        <taxon>Halobacteria</taxon>
        <taxon>Halobacteriales</taxon>
        <taxon>Natrialbaceae</taxon>
        <taxon>Natrarchaeobius</taxon>
    </lineage>
</organism>
<feature type="compositionally biased region" description="Basic and acidic residues" evidence="1">
    <location>
        <begin position="1"/>
        <end position="19"/>
    </location>
</feature>
<dbReference type="EMBL" id="REFZ01000008">
    <property type="protein sequence ID" value="RQG99607.1"/>
    <property type="molecule type" value="Genomic_DNA"/>
</dbReference>
<dbReference type="CDD" id="cd00090">
    <property type="entry name" value="HTH_ARSR"/>
    <property type="match status" value="1"/>
</dbReference>